<dbReference type="Pfam" id="PF00534">
    <property type="entry name" value="Glycos_transf_1"/>
    <property type="match status" value="1"/>
</dbReference>
<reference evidence="3" key="1">
    <citation type="submission" date="2024-07" db="EMBL/GenBank/DDBJ databases">
        <authorList>
            <person name="Li X.-J."/>
            <person name="Wang X."/>
        </authorList>
    </citation>
    <scope>NUCLEOTIDE SEQUENCE</scope>
    <source>
        <strain evidence="3">HSP-342</strain>
    </source>
</reference>
<dbReference type="InterPro" id="IPR028098">
    <property type="entry name" value="Glyco_trans_4-like_N"/>
</dbReference>
<dbReference type="RefSeq" id="WP_369712948.1">
    <property type="nucleotide sequence ID" value="NZ_CP165646.1"/>
</dbReference>
<dbReference type="GO" id="GO:0016757">
    <property type="term" value="F:glycosyltransferase activity"/>
    <property type="evidence" value="ECO:0007669"/>
    <property type="project" value="UniProtKB-KW"/>
</dbReference>
<dbReference type="EC" id="2.4.-.-" evidence="3"/>
<organism evidence="3">
    <name type="scientific">Leptotrichia mesophila</name>
    <dbReference type="NCBI Taxonomy" id="3239303"/>
    <lineage>
        <taxon>Bacteria</taxon>
        <taxon>Fusobacteriati</taxon>
        <taxon>Fusobacteriota</taxon>
        <taxon>Fusobacteriia</taxon>
        <taxon>Fusobacteriales</taxon>
        <taxon>Leptotrichiaceae</taxon>
        <taxon>Leptotrichia</taxon>
    </lineage>
</organism>
<evidence type="ECO:0000259" key="1">
    <source>
        <dbReference type="Pfam" id="PF00534"/>
    </source>
</evidence>
<dbReference type="PANTHER" id="PTHR12526:SF630">
    <property type="entry name" value="GLYCOSYLTRANSFERASE"/>
    <property type="match status" value="1"/>
</dbReference>
<gene>
    <name evidence="3" type="ORF">AB8B23_00195</name>
</gene>
<dbReference type="InterPro" id="IPR001296">
    <property type="entry name" value="Glyco_trans_1"/>
</dbReference>
<accession>A0AB39VA11</accession>
<sequence>MKVLVLHGHLSMGGEERVLLSVLKNLVELNYDVDLLITWNHGENNLFENEIPEKVNYKFLFDNYNGKNKLIKEIYRIRAKTTYLKKVEKIIKENKYDVIIDYSSNLLKYNNFDIKVPVFAWIHFSLTFGEKLSADKIEKYKKQYKKYDKILAICDTMRDEFVEILGMDKNKVELVYNPIDLEAVRKKAENIDKKYENYLKQDYFLQVSRLTEQKQPEHLVDIYYKLKQRGIKEKLYFIGNGEKVELIKQKIKEYKLENDVILLGQIENPYPFFKNAKLFVHTAKYEGLPTVLLESLAFGTPVVAYDCPTGPKDILGKNSEYGKLIPLNDKDVFVEKVCELMSDDEKYNNYRKISLVRADDFSMKNNREKLKKLIENIKTLKNINNYL</sequence>
<evidence type="ECO:0000259" key="2">
    <source>
        <dbReference type="Pfam" id="PF13439"/>
    </source>
</evidence>
<name>A0AB39VA11_9FUSO</name>
<dbReference type="SUPFAM" id="SSF53756">
    <property type="entry name" value="UDP-Glycosyltransferase/glycogen phosphorylase"/>
    <property type="match status" value="1"/>
</dbReference>
<feature type="domain" description="Glycosyltransferase subfamily 4-like N-terminal" evidence="2">
    <location>
        <begin position="12"/>
        <end position="182"/>
    </location>
</feature>
<keyword evidence="3" id="KW-0328">Glycosyltransferase</keyword>
<evidence type="ECO:0000313" key="3">
    <source>
        <dbReference type="EMBL" id="XDU64646.1"/>
    </source>
</evidence>
<dbReference type="CDD" id="cd03811">
    <property type="entry name" value="GT4_GT28_WabH-like"/>
    <property type="match status" value="1"/>
</dbReference>
<dbReference type="KEGG" id="lmes:AB8B23_00195"/>
<dbReference type="AlphaFoldDB" id="A0AB39VA11"/>
<dbReference type="Gene3D" id="3.40.50.2000">
    <property type="entry name" value="Glycogen Phosphorylase B"/>
    <property type="match status" value="2"/>
</dbReference>
<feature type="domain" description="Glycosyl transferase family 1" evidence="1">
    <location>
        <begin position="189"/>
        <end position="352"/>
    </location>
</feature>
<dbReference type="EMBL" id="CP165646">
    <property type="protein sequence ID" value="XDU64646.1"/>
    <property type="molecule type" value="Genomic_DNA"/>
</dbReference>
<dbReference type="Pfam" id="PF13439">
    <property type="entry name" value="Glyco_transf_4"/>
    <property type="match status" value="1"/>
</dbReference>
<protein>
    <submittedName>
        <fullName evidence="3">Glycosyltransferase</fullName>
        <ecNumber evidence="3">2.4.-.-</ecNumber>
    </submittedName>
</protein>
<dbReference type="PANTHER" id="PTHR12526">
    <property type="entry name" value="GLYCOSYLTRANSFERASE"/>
    <property type="match status" value="1"/>
</dbReference>
<keyword evidence="3" id="KW-0808">Transferase</keyword>
<proteinExistence type="predicted"/>